<evidence type="ECO:0000313" key="2">
    <source>
        <dbReference type="EMBL" id="KAK0423848.1"/>
    </source>
</evidence>
<reference evidence="2" key="1">
    <citation type="submission" date="2023-06" db="EMBL/GenBank/DDBJ databases">
        <title>Genomic analysis of the entomopathogenic nematode Steinernema hermaphroditum.</title>
        <authorList>
            <person name="Schwarz E.M."/>
            <person name="Heppert J.K."/>
            <person name="Baniya A."/>
            <person name="Schwartz H.T."/>
            <person name="Tan C.-H."/>
            <person name="Antoshechkin I."/>
            <person name="Sternberg P.W."/>
            <person name="Goodrich-Blair H."/>
            <person name="Dillman A.R."/>
        </authorList>
    </citation>
    <scope>NUCLEOTIDE SEQUENCE</scope>
    <source>
        <strain evidence="2">PS9179</strain>
        <tissue evidence="2">Whole animal</tissue>
    </source>
</reference>
<keyword evidence="3" id="KW-1185">Reference proteome</keyword>
<sequence length="115" mass="13030">MKSPLIALVIVIIVFGLAQKNEAKFGAHRHRAHHGHLRYLDSYGSEQAYIDDEEPHESLRCGRLFLTHVMKLCNNCLGSRFGRSRALQPEGSPYNHCCKEGCTDEFIVRALCCKD</sequence>
<keyword evidence="1" id="KW-0732">Signal</keyword>
<gene>
    <name evidence="2" type="ORF">QR680_008366</name>
</gene>
<name>A0AA39IGD9_9BILA</name>
<comment type="caution">
    <text evidence="2">The sequence shown here is derived from an EMBL/GenBank/DDBJ whole genome shotgun (WGS) entry which is preliminary data.</text>
</comment>
<protein>
    <recommendedName>
        <fullName evidence="4">Insulin-like domain-containing protein</fullName>
    </recommendedName>
</protein>
<proteinExistence type="predicted"/>
<dbReference type="AlphaFoldDB" id="A0AA39IGD9"/>
<dbReference type="Proteomes" id="UP001175271">
    <property type="component" value="Unassembled WGS sequence"/>
</dbReference>
<organism evidence="2 3">
    <name type="scientific">Steinernema hermaphroditum</name>
    <dbReference type="NCBI Taxonomy" id="289476"/>
    <lineage>
        <taxon>Eukaryota</taxon>
        <taxon>Metazoa</taxon>
        <taxon>Ecdysozoa</taxon>
        <taxon>Nematoda</taxon>
        <taxon>Chromadorea</taxon>
        <taxon>Rhabditida</taxon>
        <taxon>Tylenchina</taxon>
        <taxon>Panagrolaimomorpha</taxon>
        <taxon>Strongyloidoidea</taxon>
        <taxon>Steinernematidae</taxon>
        <taxon>Steinernema</taxon>
    </lineage>
</organism>
<evidence type="ECO:0000256" key="1">
    <source>
        <dbReference type="SAM" id="SignalP"/>
    </source>
</evidence>
<dbReference type="EMBL" id="JAUCMV010000001">
    <property type="protein sequence ID" value="KAK0423848.1"/>
    <property type="molecule type" value="Genomic_DNA"/>
</dbReference>
<evidence type="ECO:0000313" key="3">
    <source>
        <dbReference type="Proteomes" id="UP001175271"/>
    </source>
</evidence>
<feature type="chain" id="PRO_5041399506" description="Insulin-like domain-containing protein" evidence="1">
    <location>
        <begin position="24"/>
        <end position="115"/>
    </location>
</feature>
<feature type="signal peptide" evidence="1">
    <location>
        <begin position="1"/>
        <end position="23"/>
    </location>
</feature>
<accession>A0AA39IGD9</accession>
<evidence type="ECO:0008006" key="4">
    <source>
        <dbReference type="Google" id="ProtNLM"/>
    </source>
</evidence>